<name>A0ABT8GFG1_9MICO</name>
<gene>
    <name evidence="2" type="ORF">QQX02_04450</name>
</gene>
<feature type="transmembrane region" description="Helical" evidence="1">
    <location>
        <begin position="95"/>
        <end position="116"/>
    </location>
</feature>
<dbReference type="Proteomes" id="UP001172708">
    <property type="component" value="Unassembled WGS sequence"/>
</dbReference>
<keyword evidence="3" id="KW-1185">Reference proteome</keyword>
<proteinExistence type="predicted"/>
<accession>A0ABT8GFG1</accession>
<keyword evidence="1" id="KW-1133">Transmembrane helix</keyword>
<organism evidence="2 3">
    <name type="scientific">Demequina muriae</name>
    <dbReference type="NCBI Taxonomy" id="3051664"/>
    <lineage>
        <taxon>Bacteria</taxon>
        <taxon>Bacillati</taxon>
        <taxon>Actinomycetota</taxon>
        <taxon>Actinomycetes</taxon>
        <taxon>Micrococcales</taxon>
        <taxon>Demequinaceae</taxon>
        <taxon>Demequina</taxon>
    </lineage>
</organism>
<protein>
    <recommendedName>
        <fullName evidence="4">Ig-like domain (Group 3)</fullName>
    </recommendedName>
</protein>
<comment type="caution">
    <text evidence="2">The sequence shown here is derived from an EMBL/GenBank/DDBJ whole genome shotgun (WGS) entry which is preliminary data.</text>
</comment>
<sequence>MSGGTPAQVSCTVTGPEGAEATLVLAIEDTAGAEEAVASSKQISGATATFTEPVPDGAARVIALALVDGTEVASAVVSVPAAGVVDPVVLGVPNITVAGTAFGALAVGAIVVYASARKRGVENRRVDLYRGALT</sequence>
<evidence type="ECO:0008006" key="4">
    <source>
        <dbReference type="Google" id="ProtNLM"/>
    </source>
</evidence>
<dbReference type="EMBL" id="JAUHQA010000001">
    <property type="protein sequence ID" value="MDN4480172.1"/>
    <property type="molecule type" value="Genomic_DNA"/>
</dbReference>
<evidence type="ECO:0000313" key="3">
    <source>
        <dbReference type="Proteomes" id="UP001172708"/>
    </source>
</evidence>
<evidence type="ECO:0000256" key="1">
    <source>
        <dbReference type="SAM" id="Phobius"/>
    </source>
</evidence>
<keyword evidence="1" id="KW-0472">Membrane</keyword>
<keyword evidence="1" id="KW-0812">Transmembrane</keyword>
<evidence type="ECO:0000313" key="2">
    <source>
        <dbReference type="EMBL" id="MDN4480172.1"/>
    </source>
</evidence>
<dbReference type="RefSeq" id="WP_301141507.1">
    <property type="nucleotide sequence ID" value="NZ_JAUHQA010000001.1"/>
</dbReference>
<reference evidence="2" key="1">
    <citation type="submission" date="2023-06" db="EMBL/GenBank/DDBJ databases">
        <title>Egi l300058.</title>
        <authorList>
            <person name="Gao L."/>
            <person name="Fang B.-Z."/>
            <person name="Li W.-J."/>
        </authorList>
    </citation>
    <scope>NUCLEOTIDE SEQUENCE</scope>
    <source>
        <strain evidence="2">EGI L300058</strain>
    </source>
</reference>